<dbReference type="EMBL" id="RAQO01000008">
    <property type="protein sequence ID" value="RKF15842.1"/>
    <property type="molecule type" value="Genomic_DNA"/>
</dbReference>
<dbReference type="Pfam" id="PF09938">
    <property type="entry name" value="DUF2170"/>
    <property type="match status" value="1"/>
</dbReference>
<accession>A0A420E9L5</accession>
<dbReference type="OrthoDB" id="7677665at2"/>
<dbReference type="Proteomes" id="UP000286482">
    <property type="component" value="Unassembled WGS sequence"/>
</dbReference>
<dbReference type="InterPro" id="IPR019231">
    <property type="entry name" value="DUF2170"/>
</dbReference>
<comment type="caution">
    <text evidence="1">The sequence shown here is derived from an EMBL/GenBank/DDBJ whole genome shotgun (WGS) entry which is preliminary data.</text>
</comment>
<evidence type="ECO:0000313" key="2">
    <source>
        <dbReference type="Proteomes" id="UP000286482"/>
    </source>
</evidence>
<dbReference type="RefSeq" id="WP_120355928.1">
    <property type="nucleotide sequence ID" value="NZ_RAQO01000008.1"/>
</dbReference>
<keyword evidence="2" id="KW-1185">Reference proteome</keyword>
<protein>
    <submittedName>
        <fullName evidence="1">DUF2170 family protein</fullName>
    </submittedName>
</protein>
<reference evidence="1 2" key="1">
    <citation type="submission" date="2018-09" db="EMBL/GenBank/DDBJ databases">
        <authorList>
            <person name="Wang Z."/>
        </authorList>
    </citation>
    <scope>NUCLEOTIDE SEQUENCE [LARGE SCALE GENOMIC DNA]</scope>
    <source>
        <strain evidence="1 2">ALS 81</strain>
    </source>
</reference>
<dbReference type="AlphaFoldDB" id="A0A420E9L5"/>
<name>A0A420E9L5_9ALTE</name>
<proteinExistence type="predicted"/>
<evidence type="ECO:0000313" key="1">
    <source>
        <dbReference type="EMBL" id="RKF15842.1"/>
    </source>
</evidence>
<organism evidence="1 2">
    <name type="scientific">Alginatibacterium sediminis</name>
    <dbReference type="NCBI Taxonomy" id="2164068"/>
    <lineage>
        <taxon>Bacteria</taxon>
        <taxon>Pseudomonadati</taxon>
        <taxon>Pseudomonadota</taxon>
        <taxon>Gammaproteobacteria</taxon>
        <taxon>Alteromonadales</taxon>
        <taxon>Alteromonadaceae</taxon>
        <taxon>Alginatibacterium</taxon>
    </lineage>
</organism>
<sequence>MSWSQESLAELANQNPNWTVDSEGEVLSISNDEGLDAFVYVGTGQILVNLALFPVAKVSDVAALNNLIMRSHHLLPLSAICVETIGTEDYYVAFGALSTDSQPSVIIEEIEVLFANVPEFFDLYAEYIS</sequence>
<gene>
    <name evidence="1" type="ORF">DBZ36_15840</name>
</gene>